<dbReference type="PANTHER" id="PTHR30098">
    <property type="entry name" value="LEUCYL/PHENYLALANYL-TRNA--PROTEIN TRANSFERASE"/>
    <property type="match status" value="1"/>
</dbReference>
<dbReference type="NCBIfam" id="TIGR00667">
    <property type="entry name" value="aat"/>
    <property type="match status" value="1"/>
</dbReference>
<comment type="catalytic activity">
    <reaction evidence="4">
        <text>L-phenylalanyl-tRNA(Phe) + an N-terminal L-alpha-aminoacyl-[protein] = an N-terminal L-phenylalanyl-L-alpha-aminoacyl-[protein] + tRNA(Phe)</text>
        <dbReference type="Rhea" id="RHEA:43632"/>
        <dbReference type="Rhea" id="RHEA-COMP:9668"/>
        <dbReference type="Rhea" id="RHEA-COMP:9699"/>
        <dbReference type="Rhea" id="RHEA-COMP:10636"/>
        <dbReference type="Rhea" id="RHEA-COMP:10637"/>
        <dbReference type="ChEBI" id="CHEBI:78442"/>
        <dbReference type="ChEBI" id="CHEBI:78531"/>
        <dbReference type="ChEBI" id="CHEBI:78597"/>
        <dbReference type="ChEBI" id="CHEBI:83561"/>
        <dbReference type="EC" id="2.3.2.6"/>
    </reaction>
</comment>
<dbReference type="HAMAP" id="MF_00688">
    <property type="entry name" value="Leu_Phe_trans"/>
    <property type="match status" value="1"/>
</dbReference>
<dbReference type="SUPFAM" id="SSF55729">
    <property type="entry name" value="Acyl-CoA N-acyltransferases (Nat)"/>
    <property type="match status" value="1"/>
</dbReference>
<dbReference type="InterPro" id="IPR042221">
    <property type="entry name" value="Leu/Phe-tRNA_Trfase_N"/>
</dbReference>
<evidence type="ECO:0000313" key="6">
    <source>
        <dbReference type="Proteomes" id="UP001589798"/>
    </source>
</evidence>
<gene>
    <name evidence="4 5" type="primary">aat</name>
    <name evidence="5" type="ORF">ACFFJC_08015</name>
</gene>
<reference evidence="5 6" key="1">
    <citation type="submission" date="2024-09" db="EMBL/GenBank/DDBJ databases">
        <authorList>
            <person name="Sun Q."/>
            <person name="Mori K."/>
        </authorList>
    </citation>
    <scope>NUCLEOTIDE SEQUENCE [LARGE SCALE GENOMIC DNA]</scope>
    <source>
        <strain evidence="5 6">CCM 7706</strain>
    </source>
</reference>
<evidence type="ECO:0000256" key="3">
    <source>
        <dbReference type="ARBA" id="ARBA00023315"/>
    </source>
</evidence>
<keyword evidence="6" id="KW-1185">Reference proteome</keyword>
<dbReference type="EMBL" id="JBHLWK010000010">
    <property type="protein sequence ID" value="MFC0204220.1"/>
    <property type="molecule type" value="Genomic_DNA"/>
</dbReference>
<dbReference type="EC" id="2.3.2.6" evidence="4"/>
<proteinExistence type="inferred from homology"/>
<dbReference type="InterPro" id="IPR016181">
    <property type="entry name" value="Acyl_CoA_acyltransferase"/>
</dbReference>
<comment type="similarity">
    <text evidence="4">Belongs to the L/F-transferase family.</text>
</comment>
<comment type="subcellular location">
    <subcellularLocation>
        <location evidence="4">Cytoplasm</location>
    </subcellularLocation>
</comment>
<evidence type="ECO:0000256" key="4">
    <source>
        <dbReference type="HAMAP-Rule" id="MF_00688"/>
    </source>
</evidence>
<evidence type="ECO:0000256" key="2">
    <source>
        <dbReference type="ARBA" id="ARBA00022679"/>
    </source>
</evidence>
<keyword evidence="2 4" id="KW-0808">Transferase</keyword>
<comment type="caution">
    <text evidence="5">The sequence shown here is derived from an EMBL/GenBank/DDBJ whole genome shotgun (WGS) entry which is preliminary data.</text>
</comment>
<organism evidence="5 6">
    <name type="scientific">Novosphingobium soli</name>
    <dbReference type="NCBI Taxonomy" id="574956"/>
    <lineage>
        <taxon>Bacteria</taxon>
        <taxon>Pseudomonadati</taxon>
        <taxon>Pseudomonadota</taxon>
        <taxon>Alphaproteobacteria</taxon>
        <taxon>Sphingomonadales</taxon>
        <taxon>Sphingomonadaceae</taxon>
        <taxon>Novosphingobium</taxon>
    </lineage>
</organism>
<accession>A0ABV6CU25</accession>
<protein>
    <recommendedName>
        <fullName evidence="4">Leucyl/phenylalanyl-tRNA--protein transferase</fullName>
        <ecNumber evidence="4">2.3.2.6</ecNumber>
    </recommendedName>
    <alternativeName>
        <fullName evidence="4">L/F-transferase</fullName>
    </alternativeName>
    <alternativeName>
        <fullName evidence="4">Leucyltransferase</fullName>
    </alternativeName>
    <alternativeName>
        <fullName evidence="4">Phenyalanyltransferase</fullName>
    </alternativeName>
</protein>
<comment type="catalytic activity">
    <reaction evidence="4">
        <text>N-terminal L-lysyl-[protein] + L-leucyl-tRNA(Leu) = N-terminal L-leucyl-L-lysyl-[protein] + tRNA(Leu) + H(+)</text>
        <dbReference type="Rhea" id="RHEA:12340"/>
        <dbReference type="Rhea" id="RHEA-COMP:9613"/>
        <dbReference type="Rhea" id="RHEA-COMP:9622"/>
        <dbReference type="Rhea" id="RHEA-COMP:12670"/>
        <dbReference type="Rhea" id="RHEA-COMP:12671"/>
        <dbReference type="ChEBI" id="CHEBI:15378"/>
        <dbReference type="ChEBI" id="CHEBI:65249"/>
        <dbReference type="ChEBI" id="CHEBI:78442"/>
        <dbReference type="ChEBI" id="CHEBI:78494"/>
        <dbReference type="ChEBI" id="CHEBI:133043"/>
        <dbReference type="EC" id="2.3.2.6"/>
    </reaction>
</comment>
<evidence type="ECO:0000313" key="5">
    <source>
        <dbReference type="EMBL" id="MFC0204220.1"/>
    </source>
</evidence>
<dbReference type="Gene3D" id="3.40.630.70">
    <property type="entry name" value="Leucyl/phenylalanyl-tRNA-protein transferase, C-terminal domain"/>
    <property type="match status" value="1"/>
</dbReference>
<dbReference type="PANTHER" id="PTHR30098:SF2">
    <property type="entry name" value="LEUCYL_PHENYLALANYL-TRNA--PROTEIN TRANSFERASE"/>
    <property type="match status" value="1"/>
</dbReference>
<dbReference type="GO" id="GO:0008914">
    <property type="term" value="F:leucyl-tRNA--protein transferase activity"/>
    <property type="evidence" value="ECO:0007669"/>
    <property type="project" value="UniProtKB-EC"/>
</dbReference>
<dbReference type="RefSeq" id="WP_379486974.1">
    <property type="nucleotide sequence ID" value="NZ_JBHLWK010000010.1"/>
</dbReference>
<dbReference type="InterPro" id="IPR042203">
    <property type="entry name" value="Leu/Phe-tRNA_Trfase_C"/>
</dbReference>
<sequence>MHAPRSLPIIEPELLMLAYRSGIFPMADSRDDPEIFWIEPRQRAILPLDGLHVSQSLARVLKRGRFTVTCNRAFSQVMDACAAPRRARADAQDDGGSWISHRIQASYENLHFLGHAHSLEVWRDGALVGGLYGVGFDRVFCGESMFSRESDSSKVALAWLVAALRRGGASLLDCQFITPHLASLGAIEIPQKRYLALLQAAQSGAADHSARGSSTGSGSAGSGVGVDDGAAVGGAGVLALPEAFGALLADAASCGLASSPGKLIAQAFTQTS</sequence>
<evidence type="ECO:0000256" key="1">
    <source>
        <dbReference type="ARBA" id="ARBA00022490"/>
    </source>
</evidence>
<keyword evidence="1 4" id="KW-0963">Cytoplasm</keyword>
<dbReference type="Pfam" id="PF03588">
    <property type="entry name" value="Leu_Phe_trans"/>
    <property type="match status" value="1"/>
</dbReference>
<dbReference type="Gene3D" id="3.30.70.3550">
    <property type="entry name" value="Leucyl/phenylalanyl-tRNA-protein transferase, N-terminal domain"/>
    <property type="match status" value="1"/>
</dbReference>
<keyword evidence="3 4" id="KW-0012">Acyltransferase</keyword>
<dbReference type="Proteomes" id="UP001589798">
    <property type="component" value="Unassembled WGS sequence"/>
</dbReference>
<name>A0ABV6CU25_9SPHN</name>
<comment type="function">
    <text evidence="4">Functions in the N-end rule pathway of protein degradation where it conjugates Leu, Phe and, less efficiently, Met from aminoacyl-tRNAs to the N-termini of proteins containing an N-terminal arginine or lysine.</text>
</comment>
<comment type="catalytic activity">
    <reaction evidence="4">
        <text>N-terminal L-arginyl-[protein] + L-leucyl-tRNA(Leu) = N-terminal L-leucyl-L-arginyl-[protein] + tRNA(Leu) + H(+)</text>
        <dbReference type="Rhea" id="RHEA:50416"/>
        <dbReference type="Rhea" id="RHEA-COMP:9613"/>
        <dbReference type="Rhea" id="RHEA-COMP:9622"/>
        <dbReference type="Rhea" id="RHEA-COMP:12672"/>
        <dbReference type="Rhea" id="RHEA-COMP:12673"/>
        <dbReference type="ChEBI" id="CHEBI:15378"/>
        <dbReference type="ChEBI" id="CHEBI:64719"/>
        <dbReference type="ChEBI" id="CHEBI:78442"/>
        <dbReference type="ChEBI" id="CHEBI:78494"/>
        <dbReference type="ChEBI" id="CHEBI:133044"/>
        <dbReference type="EC" id="2.3.2.6"/>
    </reaction>
</comment>
<dbReference type="InterPro" id="IPR004616">
    <property type="entry name" value="Leu/Phe-tRNA_Trfase"/>
</dbReference>